<keyword evidence="16" id="KW-1185">Reference proteome</keyword>
<organism evidence="15 16">
    <name type="scientific">Neonectria punicea</name>
    <dbReference type="NCBI Taxonomy" id="979145"/>
    <lineage>
        <taxon>Eukaryota</taxon>
        <taxon>Fungi</taxon>
        <taxon>Dikarya</taxon>
        <taxon>Ascomycota</taxon>
        <taxon>Pezizomycotina</taxon>
        <taxon>Sordariomycetes</taxon>
        <taxon>Hypocreomycetidae</taxon>
        <taxon>Hypocreales</taxon>
        <taxon>Nectriaceae</taxon>
        <taxon>Neonectria</taxon>
    </lineage>
</organism>
<dbReference type="PANTHER" id="PTHR10835:SF0">
    <property type="entry name" value="SQUALENE MONOOXYGENASE"/>
    <property type="match status" value="1"/>
</dbReference>
<evidence type="ECO:0000256" key="7">
    <source>
        <dbReference type="ARBA" id="ARBA00022827"/>
    </source>
</evidence>
<dbReference type="SUPFAM" id="SSF51905">
    <property type="entry name" value="FAD/NAD(P)-binding domain"/>
    <property type="match status" value="1"/>
</dbReference>
<feature type="transmembrane region" description="Helical" evidence="12">
    <location>
        <begin position="452"/>
        <end position="472"/>
    </location>
</feature>
<evidence type="ECO:0000256" key="1">
    <source>
        <dbReference type="ARBA" id="ARBA00001974"/>
    </source>
</evidence>
<name>A0ABR1GPM5_9HYPO</name>
<dbReference type="GO" id="GO:0004506">
    <property type="term" value="F:squalene monooxygenase activity"/>
    <property type="evidence" value="ECO:0007669"/>
    <property type="project" value="UniProtKB-EC"/>
</dbReference>
<evidence type="ECO:0000256" key="2">
    <source>
        <dbReference type="ARBA" id="ARBA00004154"/>
    </source>
</evidence>
<keyword evidence="9 12" id="KW-1133">Transmembrane helix</keyword>
<feature type="domain" description="FAD dependent oxidoreductase" evidence="13">
    <location>
        <begin position="20"/>
        <end position="50"/>
    </location>
</feature>
<evidence type="ECO:0000256" key="12">
    <source>
        <dbReference type="RuleBase" id="RU367121"/>
    </source>
</evidence>
<evidence type="ECO:0000256" key="4">
    <source>
        <dbReference type="ARBA" id="ARBA00012312"/>
    </source>
</evidence>
<comment type="subcellular location">
    <subcellularLocation>
        <location evidence="12">Endoplasmic reticulum membrane</location>
        <topology evidence="12">Multi-pass membrane protein</topology>
    </subcellularLocation>
    <subcellularLocation>
        <location evidence="2">Microsome membrane</location>
        <topology evidence="2">Multi-pass membrane protein</topology>
    </subcellularLocation>
</comment>
<feature type="transmembrane region" description="Helical" evidence="12">
    <location>
        <begin position="20"/>
        <end position="38"/>
    </location>
</feature>
<evidence type="ECO:0000256" key="10">
    <source>
        <dbReference type="ARBA" id="ARBA00023002"/>
    </source>
</evidence>
<evidence type="ECO:0000313" key="15">
    <source>
        <dbReference type="EMBL" id="KAK7403828.1"/>
    </source>
</evidence>
<evidence type="ECO:0000313" key="16">
    <source>
        <dbReference type="Proteomes" id="UP001498476"/>
    </source>
</evidence>
<keyword evidence="7 12" id="KW-0274">FAD</keyword>
<protein>
    <recommendedName>
        <fullName evidence="4 12">Squalene monooxygenase</fullName>
        <ecNumber evidence="4 12">1.14.14.17</ecNumber>
    </recommendedName>
</protein>
<gene>
    <name evidence="15" type="primary">ERG1_3</name>
    <name evidence="15" type="ORF">QQX98_010399</name>
</gene>
<keyword evidence="8" id="KW-0492">Microsome</keyword>
<comment type="cofactor">
    <cofactor evidence="1 12">
        <name>FAD</name>
        <dbReference type="ChEBI" id="CHEBI:57692"/>
    </cofactor>
</comment>
<dbReference type="InterPro" id="IPR006076">
    <property type="entry name" value="FAD-dep_OxRdtase"/>
</dbReference>
<proteinExistence type="inferred from homology"/>
<dbReference type="Pfam" id="PF08491">
    <property type="entry name" value="SE"/>
    <property type="match status" value="1"/>
</dbReference>
<keyword evidence="10 12" id="KW-0560">Oxidoreductase</keyword>
<feature type="transmembrane region" description="Helical" evidence="12">
    <location>
        <begin position="422"/>
        <end position="440"/>
    </location>
</feature>
<evidence type="ECO:0000256" key="11">
    <source>
        <dbReference type="ARBA" id="ARBA00023136"/>
    </source>
</evidence>
<accession>A0ABR1GPM5</accession>
<evidence type="ECO:0000256" key="9">
    <source>
        <dbReference type="ARBA" id="ARBA00022989"/>
    </source>
</evidence>
<dbReference type="InterPro" id="IPR013698">
    <property type="entry name" value="Squalene_epoxidase"/>
</dbReference>
<dbReference type="InterPro" id="IPR036188">
    <property type="entry name" value="FAD/NAD-bd_sf"/>
</dbReference>
<keyword evidence="12" id="KW-0256">Endoplasmic reticulum</keyword>
<dbReference type="Pfam" id="PF01266">
    <property type="entry name" value="DAO"/>
    <property type="match status" value="1"/>
</dbReference>
<dbReference type="EMBL" id="JAZAVJ010000227">
    <property type="protein sequence ID" value="KAK7403828.1"/>
    <property type="molecule type" value="Genomic_DNA"/>
</dbReference>
<evidence type="ECO:0000259" key="13">
    <source>
        <dbReference type="Pfam" id="PF01266"/>
    </source>
</evidence>
<comment type="caution">
    <text evidence="15">The sequence shown here is derived from an EMBL/GenBank/DDBJ whole genome shotgun (WGS) entry which is preliminary data.</text>
</comment>
<sequence length="476" mass="52223">MDVPRTEPADSRRVNHRHADVVVVGAGIFGAAIAITLARQNRSVFLLERSLKEPDRIVGELLQPGGVQALEALGLGACLDGIDSIPVRGYEVYYHGQAVTIPYPADNSPRCTSLPGKPEGRSFHHGRFVRKLRESAAREPNITLVETLVTGLIAAENTDQVLGVKSLTKGEPDYFFAPLSVVADGYKSKFRAEASRTVESRSKFWALELEDAVLPSPGFGHVLLGSFSPVLLYQIGTRETRALINVPEGLEDAKPGNGGVPNYIKHRVLPNLPASIRPTFAASLEKGRLRCMPNSFLPAAPNRTPGLIVAGDALNMRHPLTGGGMTVALNDVVLLGELLHPSRTPDFEKVDQVLQRLTVFHWRRKRYTLVINVLAQALYSLFAADDYYLAVLRQGCFEYFKRGGICVDGPAGLLGGITKKPFALVYHFFAVAFFSIWILFLSSPIWRLPITLVESVVVLLRACWVLFPYIAFELAG</sequence>
<evidence type="ECO:0000256" key="5">
    <source>
        <dbReference type="ARBA" id="ARBA00022630"/>
    </source>
</evidence>
<keyword evidence="6 12" id="KW-0812">Transmembrane</keyword>
<dbReference type="Proteomes" id="UP001498476">
    <property type="component" value="Unassembled WGS sequence"/>
</dbReference>
<dbReference type="PRINTS" id="PR00420">
    <property type="entry name" value="RNGMNOXGNASE"/>
</dbReference>
<evidence type="ECO:0000256" key="8">
    <source>
        <dbReference type="ARBA" id="ARBA00022848"/>
    </source>
</evidence>
<dbReference type="PANTHER" id="PTHR10835">
    <property type="entry name" value="SQUALENE MONOOXYGENASE"/>
    <property type="match status" value="1"/>
</dbReference>
<evidence type="ECO:0000259" key="14">
    <source>
        <dbReference type="Pfam" id="PF08491"/>
    </source>
</evidence>
<evidence type="ECO:0000256" key="6">
    <source>
        <dbReference type="ARBA" id="ARBA00022692"/>
    </source>
</evidence>
<comment type="catalytic activity">
    <reaction evidence="12">
        <text>squalene + reduced [NADPH--hemoprotein reductase] + O2 = (S)-2,3-epoxysqualene + oxidized [NADPH--hemoprotein reductase] + H2O + H(+)</text>
        <dbReference type="Rhea" id="RHEA:25282"/>
        <dbReference type="Rhea" id="RHEA-COMP:11964"/>
        <dbReference type="Rhea" id="RHEA-COMP:11965"/>
        <dbReference type="ChEBI" id="CHEBI:15377"/>
        <dbReference type="ChEBI" id="CHEBI:15378"/>
        <dbReference type="ChEBI" id="CHEBI:15379"/>
        <dbReference type="ChEBI" id="CHEBI:15440"/>
        <dbReference type="ChEBI" id="CHEBI:15441"/>
        <dbReference type="ChEBI" id="CHEBI:57618"/>
        <dbReference type="ChEBI" id="CHEBI:58210"/>
        <dbReference type="EC" id="1.14.14.17"/>
    </reaction>
</comment>
<dbReference type="InterPro" id="IPR040125">
    <property type="entry name" value="Squalene_monox"/>
</dbReference>
<keyword evidence="5 12" id="KW-0285">Flavoprotein</keyword>
<dbReference type="EC" id="1.14.14.17" evidence="4 12"/>
<dbReference type="Gene3D" id="3.50.50.60">
    <property type="entry name" value="FAD/NAD(P)-binding domain"/>
    <property type="match status" value="1"/>
</dbReference>
<keyword evidence="11 12" id="KW-0472">Membrane</keyword>
<reference evidence="15 16" key="1">
    <citation type="journal article" date="2025" name="Microbiol. Resour. Announc.">
        <title>Draft genome sequences for Neonectria magnoliae and Neonectria punicea, canker pathogens of Liriodendron tulipifera and Acer saccharum in West Virginia.</title>
        <authorList>
            <person name="Petronek H.M."/>
            <person name="Kasson M.T."/>
            <person name="Metheny A.M."/>
            <person name="Stauder C.M."/>
            <person name="Lovett B."/>
            <person name="Lynch S.C."/>
            <person name="Garnas J.R."/>
            <person name="Kasson L.R."/>
            <person name="Stajich J.E."/>
        </authorList>
    </citation>
    <scope>NUCLEOTIDE SEQUENCE [LARGE SCALE GENOMIC DNA]</scope>
    <source>
        <strain evidence="15 16">NRRL 64653</strain>
    </source>
</reference>
<feature type="domain" description="Squalene epoxidase" evidence="14">
    <location>
        <begin position="176"/>
        <end position="452"/>
    </location>
</feature>
<comment type="function">
    <text evidence="12">Catalyzes the stereospecific oxidation of squalene to (S)-2,3-epoxysqualene, and is considered to be a rate-limiting enzyme in steroid biosynthesis.</text>
</comment>
<comment type="similarity">
    <text evidence="3 12">Belongs to the squalene monooxygenase family.</text>
</comment>
<evidence type="ECO:0000256" key="3">
    <source>
        <dbReference type="ARBA" id="ARBA00008802"/>
    </source>
</evidence>